<dbReference type="RefSeq" id="WP_231816931.1">
    <property type="nucleotide sequence ID" value="NZ_JAJOZR010000033.1"/>
</dbReference>
<gene>
    <name evidence="2" type="ORF">LRX75_23210</name>
</gene>
<organism evidence="2 3">
    <name type="scientific">Rhizobium quercicola</name>
    <dbReference type="NCBI Taxonomy" id="2901226"/>
    <lineage>
        <taxon>Bacteria</taxon>
        <taxon>Pseudomonadati</taxon>
        <taxon>Pseudomonadota</taxon>
        <taxon>Alphaproteobacteria</taxon>
        <taxon>Hyphomicrobiales</taxon>
        <taxon>Rhizobiaceae</taxon>
        <taxon>Rhizobium/Agrobacterium group</taxon>
        <taxon>Rhizobium</taxon>
    </lineage>
</organism>
<comment type="caution">
    <text evidence="2">The sequence shown here is derived from an EMBL/GenBank/DDBJ whole genome shotgun (WGS) entry which is preliminary data.</text>
</comment>
<proteinExistence type="predicted"/>
<keyword evidence="3" id="KW-1185">Reference proteome</keyword>
<accession>A0A9X1NXY0</accession>
<dbReference type="PANTHER" id="PTHR46564:SF1">
    <property type="entry name" value="TRANSPOSASE"/>
    <property type="match status" value="1"/>
</dbReference>
<dbReference type="EMBL" id="JAJOZR010000033">
    <property type="protein sequence ID" value="MCD7111929.1"/>
    <property type="molecule type" value="Genomic_DNA"/>
</dbReference>
<dbReference type="Gene3D" id="3.30.420.10">
    <property type="entry name" value="Ribonuclease H-like superfamily/Ribonuclease H"/>
    <property type="match status" value="1"/>
</dbReference>
<dbReference type="InterPro" id="IPR047655">
    <property type="entry name" value="Transpos_IS630-like"/>
</dbReference>
<sequence length="316" mass="35408">MPKSLSLDLRSRIAAAVVQGESVRSVARRFDVSAASAVRLGQKLRAGADLSPAKRGGPRRSPITATVADWMRGRLAEKPDLTMRALAAELRERGTSITHDTVWRFVRRAGLTVKKTLIATEQDRPAVARFRHRWRAHQHRIDPERLVFLDETWIRTDMTRVRGWCPRGSPLLAKVPHGHWRTLTFIAGLRQGGVVAPCVFDGPINGESFTAWIEQCLVPILKPRDVVVLDNLGSHKGWRARQAVRAAGAHLLFLPPYSPDLNPIEMMFAKLKTLFRKADRRTIEEAWREVGSLLTHFSPTECAAYLRHAGYGAITA</sequence>
<dbReference type="GO" id="GO:0003676">
    <property type="term" value="F:nucleic acid binding"/>
    <property type="evidence" value="ECO:0007669"/>
    <property type="project" value="InterPro"/>
</dbReference>
<name>A0A9X1NXY0_9HYPH</name>
<dbReference type="InterPro" id="IPR036397">
    <property type="entry name" value="RNaseH_sf"/>
</dbReference>
<dbReference type="PANTHER" id="PTHR46564">
    <property type="entry name" value="TRANSPOSASE"/>
    <property type="match status" value="1"/>
</dbReference>
<dbReference type="SUPFAM" id="SSF46689">
    <property type="entry name" value="Homeodomain-like"/>
    <property type="match status" value="1"/>
</dbReference>
<evidence type="ECO:0000313" key="3">
    <source>
        <dbReference type="Proteomes" id="UP001139089"/>
    </source>
</evidence>
<dbReference type="Proteomes" id="UP001139089">
    <property type="component" value="Unassembled WGS sequence"/>
</dbReference>
<reference evidence="2" key="1">
    <citation type="submission" date="2021-12" db="EMBL/GenBank/DDBJ databases">
        <authorList>
            <person name="Li Y."/>
        </authorList>
    </citation>
    <scope>NUCLEOTIDE SEQUENCE</scope>
    <source>
        <strain evidence="2">DKSPLA3</strain>
    </source>
</reference>
<feature type="domain" description="Tc1-like transposase DDE" evidence="1">
    <location>
        <begin position="145"/>
        <end position="278"/>
    </location>
</feature>
<protein>
    <submittedName>
        <fullName evidence="2">IS630 family transposase</fullName>
    </submittedName>
</protein>
<dbReference type="Pfam" id="PF13358">
    <property type="entry name" value="DDE_3"/>
    <property type="match status" value="1"/>
</dbReference>
<evidence type="ECO:0000259" key="1">
    <source>
        <dbReference type="Pfam" id="PF13358"/>
    </source>
</evidence>
<dbReference type="AlphaFoldDB" id="A0A9X1NXY0"/>
<dbReference type="InterPro" id="IPR038717">
    <property type="entry name" value="Tc1-like_DDE_dom"/>
</dbReference>
<dbReference type="NCBIfam" id="NF033545">
    <property type="entry name" value="transpos_IS630"/>
    <property type="match status" value="1"/>
</dbReference>
<dbReference type="InterPro" id="IPR009057">
    <property type="entry name" value="Homeodomain-like_sf"/>
</dbReference>
<evidence type="ECO:0000313" key="2">
    <source>
        <dbReference type="EMBL" id="MCD7111929.1"/>
    </source>
</evidence>